<evidence type="ECO:0000256" key="8">
    <source>
        <dbReference type="HAMAP-Rule" id="MF_00011"/>
    </source>
</evidence>
<dbReference type="PANTHER" id="PTHR11846:SF0">
    <property type="entry name" value="ADENYLOSUCCINATE SYNTHETASE"/>
    <property type="match status" value="1"/>
</dbReference>
<dbReference type="KEGG" id="ssw:SSGZ1_1780"/>
<protein>
    <recommendedName>
        <fullName evidence="8 10">Adenylosuccinate synthetase</fullName>
        <shortName evidence="8">AMPSase</shortName>
        <shortName evidence="8">AdSS</shortName>
        <ecNumber evidence="8 10">6.3.4.4</ecNumber>
    </recommendedName>
    <alternativeName>
        <fullName evidence="8">IMP--aspartate ligase</fullName>
    </alternativeName>
</protein>
<gene>
    <name evidence="8" type="primary">purA</name>
    <name evidence="11" type="ordered locus">SSGZ1_1780</name>
</gene>
<evidence type="ECO:0000256" key="2">
    <source>
        <dbReference type="ARBA" id="ARBA00022598"/>
    </source>
</evidence>
<dbReference type="PATRIC" id="fig|423211.3.peg.1753"/>
<comment type="subcellular location">
    <subcellularLocation>
        <location evidence="8">Cytoplasm</location>
    </subcellularLocation>
</comment>
<dbReference type="InterPro" id="IPR018220">
    <property type="entry name" value="Adenylosuccin_syn_GTP-bd"/>
</dbReference>
<dbReference type="Gene3D" id="3.90.170.10">
    <property type="entry name" value="Adenylosuccinate Synthetase, subunit A, domain 3"/>
    <property type="match status" value="1"/>
</dbReference>
<sequence>MKKCSFFDRIVCKTKLAGEIPARSRRKAGLVSQFRERVNMTSVVVVGTQWGDEGKGKITDFLSANAEVIARYQGGDNAGHTIVIDGTKYKLHLIPSGIFFPEKISVIGNGVVVNPKSLVKEINYLHDSGVTTDNLRISDRAHVILPYHIKLDQLQEESKGENKIGTTNKGIGPAYMDKAARVGIRIADLLDKEIFAERLRTNLAEKNRLFEKMYESTPIEFDEIFEEYYAYGQEIKKYVTDTSVILNDALDQGKRVLFEGAQGVMLDIDQGTYPFVTSSNPVAGGVTIGSGVGPSKIDKVVGVCKAYTSRVGDGPFPTELHDEIGDRIREIGKEYGTTTGRPRRVGWFDSVVMRHSRRVSGITNLSLNSIDVLSGLGTLKICVAYDLDGERIDHYPASLEQLKRCKPIYEEMPGWSEDITGVRSLDELPEAARNYVRRISELVGVRISTFSVGPGREQTNILESVWSAK</sequence>
<evidence type="ECO:0000256" key="4">
    <source>
        <dbReference type="ARBA" id="ARBA00022741"/>
    </source>
</evidence>
<keyword evidence="7 8" id="KW-0342">GTP-binding</keyword>
<evidence type="ECO:0000256" key="10">
    <source>
        <dbReference type="RuleBase" id="RU000520"/>
    </source>
</evidence>
<dbReference type="GO" id="GO:0046040">
    <property type="term" value="P:IMP metabolic process"/>
    <property type="evidence" value="ECO:0007669"/>
    <property type="project" value="TreeGrafter"/>
</dbReference>
<evidence type="ECO:0000256" key="3">
    <source>
        <dbReference type="ARBA" id="ARBA00022723"/>
    </source>
</evidence>
<comment type="function">
    <text evidence="8">Plays an important role in the de novo pathway of purine nucleotide biosynthesis. Catalyzes the first committed step in the biosynthesis of AMP from IMP.</text>
</comment>
<comment type="subunit">
    <text evidence="1 8">Homodimer.</text>
</comment>
<comment type="pathway">
    <text evidence="8 10">Purine metabolism; AMP biosynthesis via de novo pathway; AMP from IMP: step 1/2.</text>
</comment>
<dbReference type="CDD" id="cd03108">
    <property type="entry name" value="AdSS"/>
    <property type="match status" value="1"/>
</dbReference>
<feature type="binding site" evidence="8">
    <location>
        <begin position="337"/>
        <end position="343"/>
    </location>
    <ligand>
        <name>substrate</name>
    </ligand>
</feature>
<feature type="binding site" description="in other chain" evidence="8">
    <location>
        <begin position="52"/>
        <end position="55"/>
    </location>
    <ligand>
        <name>IMP</name>
        <dbReference type="ChEBI" id="CHEBI:58053"/>
        <note>ligand shared between dimeric partners</note>
    </ligand>
</feature>
<dbReference type="PROSITE" id="PS00513">
    <property type="entry name" value="ADENYLOSUCCIN_SYN_2"/>
    <property type="match status" value="1"/>
</dbReference>
<dbReference type="GO" id="GO:0044208">
    <property type="term" value="P:'de novo' AMP biosynthetic process"/>
    <property type="evidence" value="ECO:0007669"/>
    <property type="project" value="UniProtKB-UniRule"/>
</dbReference>
<dbReference type="InterPro" id="IPR033128">
    <property type="entry name" value="Adenylosuccin_syn_Lys_AS"/>
</dbReference>
<dbReference type="EMBL" id="CP000837">
    <property type="protein sequence ID" value="ADE32236.1"/>
    <property type="molecule type" value="Genomic_DNA"/>
</dbReference>
<dbReference type="Gene3D" id="1.10.300.10">
    <property type="entry name" value="Adenylosuccinate Synthetase, subunit A, domain 2"/>
    <property type="match status" value="1"/>
</dbReference>
<keyword evidence="2 8" id="KW-0436">Ligase</keyword>
<keyword evidence="8" id="KW-0963">Cytoplasm</keyword>
<dbReference type="GO" id="GO:0005525">
    <property type="term" value="F:GTP binding"/>
    <property type="evidence" value="ECO:0007669"/>
    <property type="project" value="UniProtKB-UniRule"/>
</dbReference>
<feature type="binding site" description="in other chain" evidence="8">
    <location>
        <begin position="77"/>
        <end position="80"/>
    </location>
    <ligand>
        <name>IMP</name>
        <dbReference type="ChEBI" id="CHEBI:58053"/>
        <note>ligand shared between dimeric partners</note>
    </ligand>
</feature>
<feature type="binding site" description="in other chain" evidence="8">
    <location>
        <position position="341"/>
    </location>
    <ligand>
        <name>IMP</name>
        <dbReference type="ChEBI" id="CHEBI:58053"/>
        <note>ligand shared between dimeric partners</note>
    </ligand>
</feature>
<feature type="active site" description="Proton donor" evidence="8">
    <location>
        <position position="80"/>
    </location>
</feature>
<feature type="binding site" evidence="8">
    <location>
        <begin position="79"/>
        <end position="81"/>
    </location>
    <ligand>
        <name>GTP</name>
        <dbReference type="ChEBI" id="CHEBI:37565"/>
    </ligand>
</feature>
<keyword evidence="5 8" id="KW-0658">Purine biosynthesis</keyword>
<dbReference type="PANTHER" id="PTHR11846">
    <property type="entry name" value="ADENYLOSUCCINATE SYNTHETASE"/>
    <property type="match status" value="1"/>
</dbReference>
<dbReference type="HOGENOM" id="CLU_029848_0_0_9"/>
<feature type="binding site" evidence="8">
    <location>
        <position position="181"/>
    </location>
    <ligand>
        <name>IMP</name>
        <dbReference type="ChEBI" id="CHEBI:58053"/>
        <note>ligand shared between dimeric partners</note>
    </ligand>
</feature>
<dbReference type="FunFam" id="1.10.300.10:FF:000001">
    <property type="entry name" value="Adenylosuccinate synthetase"/>
    <property type="match status" value="1"/>
</dbReference>
<comment type="similarity">
    <text evidence="8 10">Belongs to the adenylosuccinate synthetase family.</text>
</comment>
<dbReference type="GO" id="GO:0005737">
    <property type="term" value="C:cytoplasm"/>
    <property type="evidence" value="ECO:0007669"/>
    <property type="project" value="UniProtKB-SubCell"/>
</dbReference>
<dbReference type="InterPro" id="IPR042110">
    <property type="entry name" value="Adenylosuccinate_synth_dom2"/>
</dbReference>
<keyword evidence="6 8" id="KW-0460">Magnesium</keyword>
<name>D5AK71_STRGZ</name>
<dbReference type="UniPathway" id="UPA00075">
    <property type="reaction ID" value="UER00335"/>
</dbReference>
<feature type="binding site" description="in other chain" evidence="8">
    <location>
        <position position="277"/>
    </location>
    <ligand>
        <name>IMP</name>
        <dbReference type="ChEBI" id="CHEBI:58053"/>
        <note>ligand shared between dimeric partners</note>
    </ligand>
</feature>
<evidence type="ECO:0000256" key="1">
    <source>
        <dbReference type="ARBA" id="ARBA00011738"/>
    </source>
</evidence>
<evidence type="ECO:0000256" key="7">
    <source>
        <dbReference type="ARBA" id="ARBA00023134"/>
    </source>
</evidence>
<dbReference type="Gene3D" id="3.40.440.10">
    <property type="entry name" value="Adenylosuccinate Synthetase, subunit A, domain 1"/>
    <property type="match status" value="1"/>
</dbReference>
<feature type="binding site" evidence="8">
    <location>
        <begin position="369"/>
        <end position="371"/>
    </location>
    <ligand>
        <name>GTP</name>
        <dbReference type="ChEBI" id="CHEBI:37565"/>
    </ligand>
</feature>
<dbReference type="GO" id="GO:0000287">
    <property type="term" value="F:magnesium ion binding"/>
    <property type="evidence" value="ECO:0007669"/>
    <property type="project" value="UniProtKB-UniRule"/>
</dbReference>
<dbReference type="NCBIfam" id="NF002223">
    <property type="entry name" value="PRK01117.1"/>
    <property type="match status" value="1"/>
</dbReference>
<dbReference type="AlphaFoldDB" id="D5AK71"/>
<evidence type="ECO:0000313" key="12">
    <source>
        <dbReference type="Proteomes" id="UP000002359"/>
    </source>
</evidence>
<dbReference type="InterPro" id="IPR042109">
    <property type="entry name" value="Adenylosuccinate_synth_dom1"/>
</dbReference>
<dbReference type="FunFam" id="3.90.170.10:FF:000001">
    <property type="entry name" value="Adenylosuccinate synthetase"/>
    <property type="match status" value="1"/>
</dbReference>
<dbReference type="PROSITE" id="PS01266">
    <property type="entry name" value="ADENYLOSUCCIN_SYN_1"/>
    <property type="match status" value="1"/>
</dbReference>
<feature type="binding site" evidence="8">
    <location>
        <position position="343"/>
    </location>
    <ligand>
        <name>GTP</name>
        <dbReference type="ChEBI" id="CHEBI:37565"/>
    </ligand>
</feature>
<evidence type="ECO:0000256" key="9">
    <source>
        <dbReference type="PROSITE-ProRule" id="PRU10134"/>
    </source>
</evidence>
<keyword evidence="4 8" id="KW-0547">Nucleotide-binding</keyword>
<dbReference type="InterPro" id="IPR027417">
    <property type="entry name" value="P-loop_NTPase"/>
</dbReference>
<feature type="active site" description="Proton acceptor" evidence="8">
    <location>
        <position position="52"/>
    </location>
</feature>
<dbReference type="Proteomes" id="UP000002359">
    <property type="component" value="Chromosome"/>
</dbReference>
<evidence type="ECO:0000313" key="11">
    <source>
        <dbReference type="EMBL" id="ADE32236.1"/>
    </source>
</evidence>
<accession>D5AK71</accession>
<evidence type="ECO:0000256" key="6">
    <source>
        <dbReference type="ARBA" id="ARBA00022842"/>
    </source>
</evidence>
<dbReference type="HAMAP" id="MF_00011">
    <property type="entry name" value="Adenylosucc_synth"/>
    <property type="match status" value="1"/>
</dbReference>
<keyword evidence="3 8" id="KW-0479">Metal-binding</keyword>
<reference evidence="11 12" key="1">
    <citation type="journal article" date="2009" name="J. Infect. Dis.">
        <title>Clinical, experimental, and genomic differences between intermediately pathogenic, highly pathogenic, and epidemic Streptococcus suis.</title>
        <authorList>
            <person name="Ye C."/>
            <person name="Zheng H."/>
            <person name="Zhang J."/>
            <person name="Jing H."/>
            <person name="Wang L."/>
            <person name="Xiong Y."/>
            <person name="Wang W."/>
            <person name="Zhou Z."/>
            <person name="Sun Q."/>
            <person name="Luo X."/>
            <person name="Du H."/>
            <person name="Gottschalk M."/>
            <person name="Xu J."/>
        </authorList>
    </citation>
    <scope>NUCLEOTIDE SEQUENCE [LARGE SCALE GENOMIC DNA]</scope>
    <source>
        <strain evidence="11 12">GZ1</strain>
    </source>
</reference>
<dbReference type="GO" id="GO:0004019">
    <property type="term" value="F:adenylosuccinate synthase activity"/>
    <property type="evidence" value="ECO:0007669"/>
    <property type="project" value="UniProtKB-UniRule"/>
</dbReference>
<evidence type="ECO:0000256" key="5">
    <source>
        <dbReference type="ARBA" id="ARBA00022755"/>
    </source>
</evidence>
<comment type="cofactor">
    <cofactor evidence="8">
        <name>Mg(2+)</name>
        <dbReference type="ChEBI" id="CHEBI:18420"/>
    </cofactor>
    <text evidence="8">Binds 1 Mg(2+) ion per subunit.</text>
</comment>
<feature type="active site" evidence="9">
    <location>
        <position position="178"/>
    </location>
</feature>
<dbReference type="SMART" id="SM00788">
    <property type="entry name" value="Adenylsucc_synt"/>
    <property type="match status" value="1"/>
</dbReference>
<organism evidence="11 12">
    <name type="scientific">Streptococcus suis (strain GZ1)</name>
    <dbReference type="NCBI Taxonomy" id="423211"/>
    <lineage>
        <taxon>Bacteria</taxon>
        <taxon>Bacillati</taxon>
        <taxon>Bacillota</taxon>
        <taxon>Bacilli</taxon>
        <taxon>Lactobacillales</taxon>
        <taxon>Streptococcaceae</taxon>
        <taxon>Streptococcus</taxon>
    </lineage>
</organism>
<dbReference type="SUPFAM" id="SSF52540">
    <property type="entry name" value="P-loop containing nucleoside triphosphate hydrolases"/>
    <property type="match status" value="1"/>
</dbReference>
<feature type="binding site" description="in other chain" evidence="8">
    <location>
        <position position="262"/>
    </location>
    <ligand>
        <name>IMP</name>
        <dbReference type="ChEBI" id="CHEBI:58053"/>
        <note>ligand shared between dimeric partners</note>
    </ligand>
</feature>
<dbReference type="NCBIfam" id="TIGR00184">
    <property type="entry name" value="purA"/>
    <property type="match status" value="1"/>
</dbReference>
<feature type="binding site" evidence="8">
    <location>
        <position position="52"/>
    </location>
    <ligand>
        <name>Mg(2+)</name>
        <dbReference type="ChEBI" id="CHEBI:18420"/>
    </ligand>
</feature>
<feature type="binding site" description="in other chain" evidence="8">
    <location>
        <position position="167"/>
    </location>
    <ligand>
        <name>IMP</name>
        <dbReference type="ChEBI" id="CHEBI:58053"/>
        <note>ligand shared between dimeric partners</note>
    </ligand>
</feature>
<feature type="binding site" evidence="8">
    <location>
        <begin position="51"/>
        <end position="57"/>
    </location>
    <ligand>
        <name>GTP</name>
        <dbReference type="ChEBI" id="CHEBI:37565"/>
    </ligand>
</feature>
<feature type="binding site" evidence="8">
    <location>
        <begin position="451"/>
        <end position="453"/>
    </location>
    <ligand>
        <name>GTP</name>
        <dbReference type="ChEBI" id="CHEBI:37565"/>
    </ligand>
</feature>
<dbReference type="Pfam" id="PF00709">
    <property type="entry name" value="Adenylsucc_synt"/>
    <property type="match status" value="1"/>
</dbReference>
<dbReference type="EC" id="6.3.4.4" evidence="8 10"/>
<dbReference type="InterPro" id="IPR042111">
    <property type="entry name" value="Adenylosuccinate_synth_dom3"/>
</dbReference>
<proteinExistence type="inferred from homology"/>
<comment type="catalytic activity">
    <reaction evidence="8 10">
        <text>IMP + L-aspartate + GTP = N(6)-(1,2-dicarboxyethyl)-AMP + GDP + phosphate + 2 H(+)</text>
        <dbReference type="Rhea" id="RHEA:15753"/>
        <dbReference type="ChEBI" id="CHEBI:15378"/>
        <dbReference type="ChEBI" id="CHEBI:29991"/>
        <dbReference type="ChEBI" id="CHEBI:37565"/>
        <dbReference type="ChEBI" id="CHEBI:43474"/>
        <dbReference type="ChEBI" id="CHEBI:57567"/>
        <dbReference type="ChEBI" id="CHEBI:58053"/>
        <dbReference type="ChEBI" id="CHEBI:58189"/>
        <dbReference type="EC" id="6.3.4.4"/>
    </reaction>
</comment>
<dbReference type="InterPro" id="IPR001114">
    <property type="entry name" value="Adenylosuccinate_synthetase"/>
</dbReference>
<feature type="binding site" evidence="8">
    <location>
        <position position="79"/>
    </location>
    <ligand>
        <name>Mg(2+)</name>
        <dbReference type="ChEBI" id="CHEBI:18420"/>
    </ligand>
</feature>